<dbReference type="OrthoDB" id="17199at2759"/>
<evidence type="ECO:0000256" key="1">
    <source>
        <dbReference type="ARBA" id="ARBA00001974"/>
    </source>
</evidence>
<dbReference type="InterPro" id="IPR017905">
    <property type="entry name" value="ERV/ALR_sulphydryl_oxidase"/>
</dbReference>
<organism evidence="8 9">
    <name type="scientific">Ostreococcus lucimarinus (strain CCE9901)</name>
    <dbReference type="NCBI Taxonomy" id="436017"/>
    <lineage>
        <taxon>Eukaryota</taxon>
        <taxon>Viridiplantae</taxon>
        <taxon>Chlorophyta</taxon>
        <taxon>Mamiellophyceae</taxon>
        <taxon>Mamiellales</taxon>
        <taxon>Bathycoccaceae</taxon>
        <taxon>Ostreococcus</taxon>
    </lineage>
</organism>
<keyword evidence="4 6" id="KW-0560">Oxidoreductase</keyword>
<dbReference type="HOGENOM" id="CLU_070631_3_2_1"/>
<keyword evidence="2 6" id="KW-0285">Flavoprotein</keyword>
<dbReference type="Proteomes" id="UP000001568">
    <property type="component" value="Chromosome 3"/>
</dbReference>
<dbReference type="PANTHER" id="PTHR12645">
    <property type="entry name" value="ALR/ERV"/>
    <property type="match status" value="1"/>
</dbReference>
<evidence type="ECO:0000313" key="8">
    <source>
        <dbReference type="EMBL" id="ABO95394.1"/>
    </source>
</evidence>
<keyword evidence="9" id="KW-1185">Reference proteome</keyword>
<dbReference type="InterPro" id="IPR039799">
    <property type="entry name" value="ALR/ERV"/>
</dbReference>
<feature type="domain" description="ERV/ALR sulfhydryl oxidase" evidence="7">
    <location>
        <begin position="1"/>
        <end position="93"/>
    </location>
</feature>
<dbReference type="Gramene" id="ABO95394">
    <property type="protein sequence ID" value="ABO95394"/>
    <property type="gene ID" value="OSTLU_8592"/>
</dbReference>
<dbReference type="InterPro" id="IPR036774">
    <property type="entry name" value="ERV/ALR_sulphydryl_oxid_sf"/>
</dbReference>
<evidence type="ECO:0000256" key="3">
    <source>
        <dbReference type="ARBA" id="ARBA00022827"/>
    </source>
</evidence>
<keyword evidence="5" id="KW-1015">Disulfide bond</keyword>
<comment type="catalytic activity">
    <reaction evidence="6">
        <text>2 R'C(R)SH + O2 = R'C(R)S-S(R)CR' + H2O2</text>
        <dbReference type="Rhea" id="RHEA:17357"/>
        <dbReference type="ChEBI" id="CHEBI:15379"/>
        <dbReference type="ChEBI" id="CHEBI:16240"/>
        <dbReference type="ChEBI" id="CHEBI:16520"/>
        <dbReference type="ChEBI" id="CHEBI:17412"/>
        <dbReference type="EC" id="1.8.3.2"/>
    </reaction>
</comment>
<protein>
    <recommendedName>
        <fullName evidence="6">Sulfhydryl oxidase</fullName>
        <ecNumber evidence="6">1.8.3.2</ecNumber>
    </recommendedName>
</protein>
<dbReference type="GO" id="GO:0016971">
    <property type="term" value="F:flavin-dependent sulfhydryl oxidase activity"/>
    <property type="evidence" value="ECO:0007669"/>
    <property type="project" value="InterPro"/>
</dbReference>
<dbReference type="STRING" id="436017.A4RV97"/>
<dbReference type="KEGG" id="olu:OSTLU_8592"/>
<evidence type="ECO:0000256" key="5">
    <source>
        <dbReference type="ARBA" id="ARBA00023157"/>
    </source>
</evidence>
<dbReference type="PROSITE" id="PS51324">
    <property type="entry name" value="ERV_ALR"/>
    <property type="match status" value="1"/>
</dbReference>
<name>A4RV97_OSTLU</name>
<evidence type="ECO:0000256" key="4">
    <source>
        <dbReference type="ARBA" id="ARBA00023002"/>
    </source>
</evidence>
<dbReference type="EMBL" id="CP000583">
    <property type="protein sequence ID" value="ABO95394.1"/>
    <property type="molecule type" value="Genomic_DNA"/>
</dbReference>
<sequence length="93" mass="10538">PLDVDELGRASWALMHTIAAYYPQKPTHAQRVQARRFFDALGDLYPCATCRADLRADVDAHPPRCESREALAKWVCERHNVVNEKLGKAKMSC</sequence>
<evidence type="ECO:0000256" key="6">
    <source>
        <dbReference type="RuleBase" id="RU371123"/>
    </source>
</evidence>
<dbReference type="EC" id="1.8.3.2" evidence="6"/>
<feature type="non-terminal residue" evidence="8">
    <location>
        <position position="93"/>
    </location>
</feature>
<dbReference type="Pfam" id="PF04777">
    <property type="entry name" value="Evr1_Alr"/>
    <property type="match status" value="1"/>
</dbReference>
<dbReference type="RefSeq" id="XP_001417101.1">
    <property type="nucleotide sequence ID" value="XM_001417064.1"/>
</dbReference>
<accession>A4RV97</accession>
<evidence type="ECO:0000256" key="2">
    <source>
        <dbReference type="ARBA" id="ARBA00022630"/>
    </source>
</evidence>
<evidence type="ECO:0000313" key="9">
    <source>
        <dbReference type="Proteomes" id="UP000001568"/>
    </source>
</evidence>
<dbReference type="Gene3D" id="1.20.120.310">
    <property type="entry name" value="ERV/ALR sulfhydryl oxidase domain"/>
    <property type="match status" value="1"/>
</dbReference>
<comment type="cofactor">
    <cofactor evidence="1 6">
        <name>FAD</name>
        <dbReference type="ChEBI" id="CHEBI:57692"/>
    </cofactor>
</comment>
<gene>
    <name evidence="8" type="ORF">OSTLU_8592</name>
</gene>
<proteinExistence type="predicted"/>
<dbReference type="GeneID" id="5000941"/>
<dbReference type="GO" id="GO:0005739">
    <property type="term" value="C:mitochondrion"/>
    <property type="evidence" value="ECO:0007669"/>
    <property type="project" value="TreeGrafter"/>
</dbReference>
<dbReference type="AlphaFoldDB" id="A4RV97"/>
<dbReference type="SUPFAM" id="SSF69000">
    <property type="entry name" value="FAD-dependent thiol oxidase"/>
    <property type="match status" value="1"/>
</dbReference>
<feature type="non-terminal residue" evidence="8">
    <location>
        <position position="1"/>
    </location>
</feature>
<evidence type="ECO:0000259" key="7">
    <source>
        <dbReference type="PROSITE" id="PS51324"/>
    </source>
</evidence>
<dbReference type="eggNOG" id="KOG3355">
    <property type="taxonomic scope" value="Eukaryota"/>
</dbReference>
<dbReference type="OMA" id="CKAHFQK"/>
<dbReference type="PANTHER" id="PTHR12645:SF0">
    <property type="entry name" value="FAD-LINKED SULFHYDRYL OXIDASE ALR"/>
    <property type="match status" value="1"/>
</dbReference>
<dbReference type="GO" id="GO:0050660">
    <property type="term" value="F:flavin adenine dinucleotide binding"/>
    <property type="evidence" value="ECO:0007669"/>
    <property type="project" value="TreeGrafter"/>
</dbReference>
<keyword evidence="3 6" id="KW-0274">FAD</keyword>
<reference evidence="8 9" key="1">
    <citation type="journal article" date="2007" name="Proc. Natl. Acad. Sci. U.S.A.">
        <title>The tiny eukaryote Ostreococcus provides genomic insights into the paradox of plankton speciation.</title>
        <authorList>
            <person name="Palenik B."/>
            <person name="Grimwood J."/>
            <person name="Aerts A."/>
            <person name="Rouze P."/>
            <person name="Salamov A."/>
            <person name="Putnam N."/>
            <person name="Dupont C."/>
            <person name="Jorgensen R."/>
            <person name="Derelle E."/>
            <person name="Rombauts S."/>
            <person name="Zhou K."/>
            <person name="Otillar R."/>
            <person name="Merchant S.S."/>
            <person name="Podell S."/>
            <person name="Gaasterland T."/>
            <person name="Napoli C."/>
            <person name="Gendler K."/>
            <person name="Manuell A."/>
            <person name="Tai V."/>
            <person name="Vallon O."/>
            <person name="Piganeau G."/>
            <person name="Jancek S."/>
            <person name="Heijde M."/>
            <person name="Jabbari K."/>
            <person name="Bowler C."/>
            <person name="Lohr M."/>
            <person name="Robbens S."/>
            <person name="Werner G."/>
            <person name="Dubchak I."/>
            <person name="Pazour G.J."/>
            <person name="Ren Q."/>
            <person name="Paulsen I."/>
            <person name="Delwiche C."/>
            <person name="Schmutz J."/>
            <person name="Rokhsar D."/>
            <person name="Van de Peer Y."/>
            <person name="Moreau H."/>
            <person name="Grigoriev I.V."/>
        </authorList>
    </citation>
    <scope>NUCLEOTIDE SEQUENCE [LARGE SCALE GENOMIC DNA]</scope>
    <source>
        <strain evidence="8 9">CCE9901</strain>
    </source>
</reference>